<dbReference type="InterPro" id="IPR036909">
    <property type="entry name" value="Cyt_c-like_dom_sf"/>
</dbReference>
<dbReference type="KEGG" id="sur:STAUR_6508"/>
<gene>
    <name evidence="6" type="ordered locus">STAUR_6508</name>
</gene>
<dbReference type="Proteomes" id="UP000001351">
    <property type="component" value="Chromosome"/>
</dbReference>
<protein>
    <submittedName>
        <fullName evidence="6">Conserved uncharacterized protein</fullName>
    </submittedName>
</protein>
<evidence type="ECO:0000313" key="6">
    <source>
        <dbReference type="EMBL" id="ADO74265.1"/>
    </source>
</evidence>
<keyword evidence="2 4" id="KW-0479">Metal-binding</keyword>
<reference evidence="6 7" key="1">
    <citation type="journal article" date="2011" name="Mol. Biol. Evol.">
        <title>Comparative genomic analysis of fruiting body formation in Myxococcales.</title>
        <authorList>
            <person name="Huntley S."/>
            <person name="Hamann N."/>
            <person name="Wegener-Feldbrugge S."/>
            <person name="Treuner-Lange A."/>
            <person name="Kube M."/>
            <person name="Reinhardt R."/>
            <person name="Klages S."/>
            <person name="Muller R."/>
            <person name="Ronning C.M."/>
            <person name="Nierman W.C."/>
            <person name="Sogaard-Andersen L."/>
        </authorList>
    </citation>
    <scope>NUCLEOTIDE SEQUENCE [LARGE SCALE GENOMIC DNA]</scope>
    <source>
        <strain evidence="6 7">DW4/3-1</strain>
    </source>
</reference>
<evidence type="ECO:0000256" key="2">
    <source>
        <dbReference type="ARBA" id="ARBA00022723"/>
    </source>
</evidence>
<dbReference type="GO" id="GO:0046872">
    <property type="term" value="F:metal ion binding"/>
    <property type="evidence" value="ECO:0007669"/>
    <property type="project" value="UniProtKB-KW"/>
</dbReference>
<dbReference type="SUPFAM" id="SSF46626">
    <property type="entry name" value="Cytochrome c"/>
    <property type="match status" value="1"/>
</dbReference>
<dbReference type="InterPro" id="IPR009056">
    <property type="entry name" value="Cyt_c-like_dom"/>
</dbReference>
<dbReference type="AlphaFoldDB" id="E3FLK1"/>
<keyword evidence="7" id="KW-1185">Reference proteome</keyword>
<evidence type="ECO:0000256" key="4">
    <source>
        <dbReference type="PROSITE-ProRule" id="PRU00433"/>
    </source>
</evidence>
<name>E3FLK1_STIAD</name>
<dbReference type="eggNOG" id="COG2010">
    <property type="taxonomic scope" value="Bacteria"/>
</dbReference>
<dbReference type="STRING" id="378806.STAUR_6508"/>
<dbReference type="EMBL" id="CP002271">
    <property type="protein sequence ID" value="ADO74265.1"/>
    <property type="molecule type" value="Genomic_DNA"/>
</dbReference>
<dbReference type="HOGENOM" id="CLU_2314877_0_0_7"/>
<evidence type="ECO:0000256" key="1">
    <source>
        <dbReference type="ARBA" id="ARBA00022617"/>
    </source>
</evidence>
<sequence>MQRGERLFSGTESLSAQIQGQGMPLPGEATRCENCHSDAPVRISFETAAPVLDAQALLTKRSRRNGPLSHYDEKTFCTLLRTGVDPALIQIQRIMPRYEIDDAQCAALFAYLTGR</sequence>
<dbReference type="PROSITE" id="PS51007">
    <property type="entry name" value="CYTC"/>
    <property type="match status" value="1"/>
</dbReference>
<proteinExistence type="predicted"/>
<keyword evidence="3 4" id="KW-0408">Iron</keyword>
<evidence type="ECO:0000256" key="3">
    <source>
        <dbReference type="ARBA" id="ARBA00023004"/>
    </source>
</evidence>
<accession>E3FLK1</accession>
<feature type="domain" description="Cytochrome c" evidence="5">
    <location>
        <begin position="1"/>
        <end position="115"/>
    </location>
</feature>
<evidence type="ECO:0000313" key="7">
    <source>
        <dbReference type="Proteomes" id="UP000001351"/>
    </source>
</evidence>
<evidence type="ECO:0000259" key="5">
    <source>
        <dbReference type="PROSITE" id="PS51007"/>
    </source>
</evidence>
<dbReference type="GO" id="GO:0009055">
    <property type="term" value="F:electron transfer activity"/>
    <property type="evidence" value="ECO:0007669"/>
    <property type="project" value="InterPro"/>
</dbReference>
<keyword evidence="1 4" id="KW-0349">Heme</keyword>
<dbReference type="GO" id="GO:0020037">
    <property type="term" value="F:heme binding"/>
    <property type="evidence" value="ECO:0007669"/>
    <property type="project" value="InterPro"/>
</dbReference>
<organism evidence="6 7">
    <name type="scientific">Stigmatella aurantiaca (strain DW4/3-1)</name>
    <dbReference type="NCBI Taxonomy" id="378806"/>
    <lineage>
        <taxon>Bacteria</taxon>
        <taxon>Pseudomonadati</taxon>
        <taxon>Myxococcota</taxon>
        <taxon>Myxococcia</taxon>
        <taxon>Myxococcales</taxon>
        <taxon>Cystobacterineae</taxon>
        <taxon>Archangiaceae</taxon>
        <taxon>Stigmatella</taxon>
    </lineage>
</organism>